<sequence>MVVGLSKLIKSDSSSFTAETSTSPFIVLHPVELLFSTLNEYIGEVNNAYGVDLIRGKILYEETLKKAVSLGIRPVLIYNGLRKRNYLDLQYTAKSNSLSRKNYDAEKLDVPSSEFNMYSDFFPASRTFSVNCLQNLGFPCVTADYDWMPSCLGTALILDCPIAAMSSDYYVCSRPTNIPESLKSLTINELKYVNLGDKFYIVKSEGGRDRVMLNVYRPEKSPLKSVPPASRTLIALLMNQCIIPKLPDVIKIEPRDEESYNEAKLRSVIDYVSKTNPIHVLKEVMELCADSGRADYVAKMILSYLELFCPDFAEASKLLSILVLNQGLPTIEPPPSRNKKLQEQENISPSVFFEEAAKLLKGSGHEDAPFDFFYRWPKALIHLYRSGHLEKVYIAPLYDKLGVIFSAFNEYLIELPHCFGPARVLRIMLYSLLAGVDEANGARFKLVGLKPDVRELCYEGLFRYKTYNVHIQPMYLPANCSTDDFLHTVLGFNSTPDIPEWSVALAVSCLLWHQQKPRHENCQLRECPLILSTLLLALIAYHTPEPDLPALADHLDKLKTVVKTELTQNNALPSPALEKEFLHGALELTVLYNNYITLSNLLTVLQSPNVVPDFKSPVYNRFPQVHIAFPSLELLVSIACHLKTEVFPYNVALRMWLVKAFRPVVNDISAVKALQQVVATFTSLMQRISTMKLVFQEPKMDISDPPNCFLSREERSSKRVSSFREDRTHFEPCGISAAKSPPKSYPRTNLNKPQIPGSSKGGGRRPKKSGSYADRLTKRLEEMKLNIS</sequence>
<dbReference type="EMBL" id="CABIJS010000709">
    <property type="protein sequence ID" value="VUZ57078.1"/>
    <property type="molecule type" value="Genomic_DNA"/>
</dbReference>
<evidence type="ECO:0000313" key="4">
    <source>
        <dbReference type="Proteomes" id="UP000274504"/>
    </source>
</evidence>
<protein>
    <submittedName>
        <fullName evidence="6">XPG_I_2 domain-containing protein</fullName>
    </submittedName>
</protein>
<reference evidence="2 4" key="2">
    <citation type="submission" date="2018-11" db="EMBL/GenBank/DDBJ databases">
        <authorList>
            <consortium name="Pathogen Informatics"/>
        </authorList>
    </citation>
    <scope>NUCLEOTIDE SEQUENCE [LARGE SCALE GENOMIC DNA]</scope>
</reference>
<proteinExistence type="predicted"/>
<dbReference type="OrthoDB" id="25987at2759"/>
<evidence type="ECO:0000313" key="2">
    <source>
        <dbReference type="EMBL" id="VDL41799.1"/>
    </source>
</evidence>
<accession>A0A0R3SGE8</accession>
<dbReference type="Proteomes" id="UP000321570">
    <property type="component" value="Unassembled WGS sequence"/>
</dbReference>
<reference evidence="3 5" key="3">
    <citation type="submission" date="2019-07" db="EMBL/GenBank/DDBJ databases">
        <authorList>
            <person name="Jastrzebski P J."/>
            <person name="Paukszto L."/>
            <person name="Jastrzebski P J."/>
        </authorList>
    </citation>
    <scope>NUCLEOTIDE SEQUENCE [LARGE SCALE GENOMIC DNA]</scope>
    <source>
        <strain evidence="3 5">WMS-il1</strain>
    </source>
</reference>
<gene>
    <name evidence="2" type="ORF">HDID_LOCUS3970</name>
    <name evidence="3" type="ORF">WMSIL1_LOCUS14544</name>
</gene>
<dbReference type="EMBL" id="UYSG01001354">
    <property type="protein sequence ID" value="VDL41799.1"/>
    <property type="molecule type" value="Genomic_DNA"/>
</dbReference>
<name>A0A0R3SGE8_HYMDI</name>
<evidence type="ECO:0000313" key="6">
    <source>
        <dbReference type="WBParaSite" id="HDID_0000397201-mRNA-1"/>
    </source>
</evidence>
<evidence type="ECO:0000256" key="1">
    <source>
        <dbReference type="SAM" id="MobiDB-lite"/>
    </source>
</evidence>
<feature type="region of interest" description="Disordered" evidence="1">
    <location>
        <begin position="731"/>
        <end position="778"/>
    </location>
</feature>
<keyword evidence="5" id="KW-1185">Reference proteome</keyword>
<dbReference type="Proteomes" id="UP000274504">
    <property type="component" value="Unassembled WGS sequence"/>
</dbReference>
<evidence type="ECO:0000313" key="5">
    <source>
        <dbReference type="Proteomes" id="UP000321570"/>
    </source>
</evidence>
<dbReference type="AlphaFoldDB" id="A0A0R3SGE8"/>
<evidence type="ECO:0000313" key="3">
    <source>
        <dbReference type="EMBL" id="VUZ57078.1"/>
    </source>
</evidence>
<reference evidence="6" key="1">
    <citation type="submission" date="2017-02" db="UniProtKB">
        <authorList>
            <consortium name="WormBaseParasite"/>
        </authorList>
    </citation>
    <scope>IDENTIFICATION</scope>
</reference>
<organism evidence="6">
    <name type="scientific">Hymenolepis diminuta</name>
    <name type="common">Rat tapeworm</name>
    <dbReference type="NCBI Taxonomy" id="6216"/>
    <lineage>
        <taxon>Eukaryota</taxon>
        <taxon>Metazoa</taxon>
        <taxon>Spiralia</taxon>
        <taxon>Lophotrochozoa</taxon>
        <taxon>Platyhelminthes</taxon>
        <taxon>Cestoda</taxon>
        <taxon>Eucestoda</taxon>
        <taxon>Cyclophyllidea</taxon>
        <taxon>Hymenolepididae</taxon>
        <taxon>Hymenolepis</taxon>
    </lineage>
</organism>
<dbReference type="WBParaSite" id="HDID_0000397201-mRNA-1">
    <property type="protein sequence ID" value="HDID_0000397201-mRNA-1"/>
    <property type="gene ID" value="HDID_0000397201"/>
</dbReference>